<reference evidence="1" key="1">
    <citation type="journal article" date="2023" name="Plant J.">
        <title>The genome of the king protea, Protea cynaroides.</title>
        <authorList>
            <person name="Chang J."/>
            <person name="Duong T.A."/>
            <person name="Schoeman C."/>
            <person name="Ma X."/>
            <person name="Roodt D."/>
            <person name="Barker N."/>
            <person name="Li Z."/>
            <person name="Van de Peer Y."/>
            <person name="Mizrachi E."/>
        </authorList>
    </citation>
    <scope>NUCLEOTIDE SEQUENCE</scope>
    <source>
        <tissue evidence="1">Young leaves</tissue>
    </source>
</reference>
<sequence>MGQLEVAMKLNSVMEQSLLIPLQFSFAFQFPLQRFLQCQLKNANCDQLGFHCRSATNRVSNQRSDQSVPENYNRGSPPQPNYFEACHQYDKCLTQQPLTVDNLLFGFKHLKGFSCSTICLPSLLFSICV</sequence>
<dbReference type="OrthoDB" id="2126698at2759"/>
<keyword evidence="2" id="KW-1185">Reference proteome</keyword>
<accession>A0A9Q0K526</accession>
<dbReference type="AlphaFoldDB" id="A0A9Q0K526"/>
<name>A0A9Q0K526_9MAGN</name>
<proteinExistence type="predicted"/>
<comment type="caution">
    <text evidence="1">The sequence shown here is derived from an EMBL/GenBank/DDBJ whole genome shotgun (WGS) entry which is preliminary data.</text>
</comment>
<dbReference type="Proteomes" id="UP001141806">
    <property type="component" value="Unassembled WGS sequence"/>
</dbReference>
<organism evidence="1 2">
    <name type="scientific">Protea cynaroides</name>
    <dbReference type="NCBI Taxonomy" id="273540"/>
    <lineage>
        <taxon>Eukaryota</taxon>
        <taxon>Viridiplantae</taxon>
        <taxon>Streptophyta</taxon>
        <taxon>Embryophyta</taxon>
        <taxon>Tracheophyta</taxon>
        <taxon>Spermatophyta</taxon>
        <taxon>Magnoliopsida</taxon>
        <taxon>Proteales</taxon>
        <taxon>Proteaceae</taxon>
        <taxon>Protea</taxon>
    </lineage>
</organism>
<evidence type="ECO:0000313" key="1">
    <source>
        <dbReference type="EMBL" id="KAJ4963122.1"/>
    </source>
</evidence>
<dbReference type="EMBL" id="JAMYWD010000008">
    <property type="protein sequence ID" value="KAJ4963122.1"/>
    <property type="molecule type" value="Genomic_DNA"/>
</dbReference>
<evidence type="ECO:0000313" key="2">
    <source>
        <dbReference type="Proteomes" id="UP001141806"/>
    </source>
</evidence>
<gene>
    <name evidence="1" type="ORF">NE237_023061</name>
</gene>
<protein>
    <submittedName>
        <fullName evidence="1">Uncharacterized protein</fullName>
    </submittedName>
</protein>